<keyword evidence="5" id="KW-0227">DNA damage</keyword>
<dbReference type="InterPro" id="IPR019974">
    <property type="entry name" value="XPG_CS"/>
</dbReference>
<dbReference type="InterPro" id="IPR029060">
    <property type="entry name" value="PIN-like_dom_sf"/>
</dbReference>
<comment type="cofactor">
    <cofactor evidence="1">
        <name>Mg(2+)</name>
        <dbReference type="ChEBI" id="CHEBI:18420"/>
    </cofactor>
</comment>
<evidence type="ECO:0000256" key="8">
    <source>
        <dbReference type="ARBA" id="ARBA00022842"/>
    </source>
</evidence>
<dbReference type="GO" id="GO:0017108">
    <property type="term" value="F:5'-flap endonuclease activity"/>
    <property type="evidence" value="ECO:0007669"/>
    <property type="project" value="TreeGrafter"/>
</dbReference>
<dbReference type="OrthoDB" id="26491at2759"/>
<dbReference type="FunFam" id="1.10.150.20:FF:000011">
    <property type="entry name" value="exonuclease 1"/>
    <property type="match status" value="1"/>
</dbReference>
<feature type="region of interest" description="Disordered" evidence="11">
    <location>
        <begin position="347"/>
        <end position="397"/>
    </location>
</feature>
<feature type="region of interest" description="Disordered" evidence="11">
    <location>
        <begin position="498"/>
        <end position="521"/>
    </location>
</feature>
<dbReference type="CDD" id="cd09857">
    <property type="entry name" value="PIN_EXO1"/>
    <property type="match status" value="1"/>
</dbReference>
<dbReference type="Gene3D" id="3.40.50.1010">
    <property type="entry name" value="5'-nuclease"/>
    <property type="match status" value="1"/>
</dbReference>
<dbReference type="GO" id="GO:0005634">
    <property type="term" value="C:nucleus"/>
    <property type="evidence" value="ECO:0007669"/>
    <property type="project" value="UniProtKB-SubCell"/>
</dbReference>
<dbReference type="InterPro" id="IPR008918">
    <property type="entry name" value="HhH2"/>
</dbReference>
<keyword evidence="14" id="KW-1185">Reference proteome</keyword>
<dbReference type="CDD" id="cd09908">
    <property type="entry name" value="H3TH_EXO1"/>
    <property type="match status" value="1"/>
</dbReference>
<dbReference type="PRINTS" id="PR00853">
    <property type="entry name" value="XPGRADSUPER"/>
</dbReference>
<keyword evidence="7" id="KW-0269">Exonuclease</keyword>
<evidence type="ECO:0000256" key="9">
    <source>
        <dbReference type="ARBA" id="ARBA00023204"/>
    </source>
</evidence>
<evidence type="ECO:0000256" key="10">
    <source>
        <dbReference type="ARBA" id="ARBA00023242"/>
    </source>
</evidence>
<comment type="subcellular location">
    <subcellularLocation>
        <location evidence="2">Nucleus</location>
    </subcellularLocation>
</comment>
<dbReference type="Pfam" id="PF00867">
    <property type="entry name" value="XPG_I"/>
    <property type="match status" value="1"/>
</dbReference>
<proteinExistence type="predicted"/>
<dbReference type="SUPFAM" id="SSF47807">
    <property type="entry name" value="5' to 3' exonuclease, C-terminal subdomain"/>
    <property type="match status" value="1"/>
</dbReference>
<dbReference type="PANTHER" id="PTHR11081:SF65">
    <property type="entry name" value="DNA DAMAGE-INDUCIBLE PROTEIN DIN7-RELATED"/>
    <property type="match status" value="1"/>
</dbReference>
<gene>
    <name evidence="13" type="ORF">PACTADRAFT_74372</name>
</gene>
<dbReference type="InterPro" id="IPR037315">
    <property type="entry name" value="EXO1_H3TH"/>
</dbReference>
<feature type="region of interest" description="Disordered" evidence="11">
    <location>
        <begin position="632"/>
        <end position="651"/>
    </location>
</feature>
<dbReference type="Proteomes" id="UP000094236">
    <property type="component" value="Unassembled WGS sequence"/>
</dbReference>
<dbReference type="SMART" id="SM00279">
    <property type="entry name" value="HhH2"/>
    <property type="match status" value="1"/>
</dbReference>
<dbReference type="InterPro" id="IPR006086">
    <property type="entry name" value="XPG-I_dom"/>
</dbReference>
<accession>A0A1E4TYD6</accession>
<keyword evidence="9" id="KW-0234">DNA repair</keyword>
<dbReference type="SMART" id="SM00484">
    <property type="entry name" value="XPGI"/>
    <property type="match status" value="1"/>
</dbReference>
<dbReference type="EMBL" id="KV454012">
    <property type="protein sequence ID" value="ODV96759.1"/>
    <property type="molecule type" value="Genomic_DNA"/>
</dbReference>
<dbReference type="GO" id="GO:0035312">
    <property type="term" value="F:5'-3' DNA exonuclease activity"/>
    <property type="evidence" value="ECO:0007669"/>
    <property type="project" value="InterPro"/>
</dbReference>
<feature type="domain" description="XPG-I" evidence="12">
    <location>
        <begin position="64"/>
        <end position="134"/>
    </location>
</feature>
<sequence length="676" mass="76088">MVFDGDYLPCKANTEFERSKKREECKKQGLIAYQNGNHKLANCLFQKCCDITPSMAKSLIEALKAKNIRYVVAPYEADSQMVYLEQKGLVDGIISEDSDLLIFGCKKLITKLNDKGECVEISRENFKKCSQVPINLMTKEQLRMVASLSGCDYTKGISGIGVNKAFQIVKKYSTMEKVILALKLEGKYKIPPDFLEEYKRADLAFQYQLVFDPLLQKSTHLNDLPQEVPELLKSCSGNTLDESMHIGIACGDLDPIKKIPLVSREVMHRIIPASSATNVTATRTLTMIDHTASLLNKYPTSRSSLRAYSTPFAKSKNSQFKSIDNFFSPFSTSVAKTEVTDTMASLNHKELSETPLKRGIRDSRNSGNPGNLTPVSEKKKPISSPTTKRKKLLHDNEDSNLVIPTKSKFFTGKLETKDDKPNEDILLESQNLIPKLEYSDFEQDNDSMSSTTSSKQEAFAKVNTKFILDQALNSSDFEVDELSEYDENNDDAAVILTQTHPTNSNASDKSSTISAPEETNDTKLKSHILASSDIDEDISEIESPVHRKRNTLITEKTDLENDEKFLTIRNGLNQKFSFNTPETNLLQLKGNVKHDVKSNKRQPLAEKNLNLLENKVHSKIEPRSKIKLEKTLSKQPGIKRKPTDYRNTGLRSKSLTDSFNERARNLTLESFIYKGN</sequence>
<reference evidence="14" key="1">
    <citation type="submission" date="2016-05" db="EMBL/GenBank/DDBJ databases">
        <title>Comparative genomics of biotechnologically important yeasts.</title>
        <authorList>
            <consortium name="DOE Joint Genome Institute"/>
            <person name="Riley R."/>
            <person name="Haridas S."/>
            <person name="Wolfe K.H."/>
            <person name="Lopes M.R."/>
            <person name="Hittinger C.T."/>
            <person name="Goker M."/>
            <person name="Salamov A."/>
            <person name="Wisecaver J."/>
            <person name="Long T.M."/>
            <person name="Aerts A.L."/>
            <person name="Barry K."/>
            <person name="Choi C."/>
            <person name="Clum A."/>
            <person name="Coughlan A.Y."/>
            <person name="Deshpande S."/>
            <person name="Douglass A.P."/>
            <person name="Hanson S.J."/>
            <person name="Klenk H.-P."/>
            <person name="Labutti K."/>
            <person name="Lapidus A."/>
            <person name="Lindquist E."/>
            <person name="Lipzen A."/>
            <person name="Meier-Kolthoff J.P."/>
            <person name="Ohm R.A."/>
            <person name="Otillar R.P."/>
            <person name="Pangilinan J."/>
            <person name="Peng Y."/>
            <person name="Rokas A."/>
            <person name="Rosa C.A."/>
            <person name="Scheuner C."/>
            <person name="Sibirny A.A."/>
            <person name="Slot J.C."/>
            <person name="Stielow J.B."/>
            <person name="Sun H."/>
            <person name="Kurtzman C.P."/>
            <person name="Blackwell M."/>
            <person name="Grigoriev I.V."/>
            <person name="Jeffries T.W."/>
        </authorList>
    </citation>
    <scope>NUCLEOTIDE SEQUENCE [LARGE SCALE GENOMIC DNA]</scope>
    <source>
        <strain evidence="14">NRRL Y-2460</strain>
    </source>
</reference>
<evidence type="ECO:0000256" key="3">
    <source>
        <dbReference type="ARBA" id="ARBA00022722"/>
    </source>
</evidence>
<dbReference type="Gene3D" id="1.10.150.20">
    <property type="entry name" value="5' to 3' exonuclease, C-terminal subdomain"/>
    <property type="match status" value="1"/>
</dbReference>
<evidence type="ECO:0000256" key="4">
    <source>
        <dbReference type="ARBA" id="ARBA00022723"/>
    </source>
</evidence>
<dbReference type="PANTHER" id="PTHR11081">
    <property type="entry name" value="FLAP ENDONUCLEASE FAMILY MEMBER"/>
    <property type="match status" value="1"/>
</dbReference>
<evidence type="ECO:0000313" key="14">
    <source>
        <dbReference type="Proteomes" id="UP000094236"/>
    </source>
</evidence>
<dbReference type="SUPFAM" id="SSF88723">
    <property type="entry name" value="PIN domain-like"/>
    <property type="match status" value="1"/>
</dbReference>
<keyword evidence="10" id="KW-0539">Nucleus</keyword>
<evidence type="ECO:0000256" key="5">
    <source>
        <dbReference type="ARBA" id="ARBA00022763"/>
    </source>
</evidence>
<protein>
    <recommendedName>
        <fullName evidence="12">XPG-I domain-containing protein</fullName>
    </recommendedName>
</protein>
<dbReference type="InterPro" id="IPR036279">
    <property type="entry name" value="5-3_exonuclease_C_sf"/>
</dbReference>
<evidence type="ECO:0000313" key="13">
    <source>
        <dbReference type="EMBL" id="ODV96759.1"/>
    </source>
</evidence>
<evidence type="ECO:0000256" key="1">
    <source>
        <dbReference type="ARBA" id="ARBA00001946"/>
    </source>
</evidence>
<evidence type="ECO:0000259" key="12">
    <source>
        <dbReference type="SMART" id="SM00484"/>
    </source>
</evidence>
<name>A0A1E4TYD6_PACTA</name>
<dbReference type="GO" id="GO:0003677">
    <property type="term" value="F:DNA binding"/>
    <property type="evidence" value="ECO:0007669"/>
    <property type="project" value="InterPro"/>
</dbReference>
<dbReference type="InterPro" id="IPR044752">
    <property type="entry name" value="PIN-like_EXO1"/>
</dbReference>
<dbReference type="PROSITE" id="PS00842">
    <property type="entry name" value="XPG_2"/>
    <property type="match status" value="1"/>
</dbReference>
<evidence type="ECO:0000256" key="6">
    <source>
        <dbReference type="ARBA" id="ARBA00022801"/>
    </source>
</evidence>
<evidence type="ECO:0000256" key="7">
    <source>
        <dbReference type="ARBA" id="ARBA00022839"/>
    </source>
</evidence>
<organism evidence="13 14">
    <name type="scientific">Pachysolen tannophilus NRRL Y-2460</name>
    <dbReference type="NCBI Taxonomy" id="669874"/>
    <lineage>
        <taxon>Eukaryota</taxon>
        <taxon>Fungi</taxon>
        <taxon>Dikarya</taxon>
        <taxon>Ascomycota</taxon>
        <taxon>Saccharomycotina</taxon>
        <taxon>Pichiomycetes</taxon>
        <taxon>Pachysolenaceae</taxon>
        <taxon>Pachysolen</taxon>
    </lineage>
</organism>
<feature type="compositionally biased region" description="Basic and acidic residues" evidence="11">
    <location>
        <begin position="347"/>
        <end position="364"/>
    </location>
</feature>
<evidence type="ECO:0000256" key="11">
    <source>
        <dbReference type="SAM" id="MobiDB-lite"/>
    </source>
</evidence>
<feature type="compositionally biased region" description="Polar residues" evidence="11">
    <location>
        <begin position="365"/>
        <end position="374"/>
    </location>
</feature>
<keyword evidence="3" id="KW-0540">Nuclease</keyword>
<keyword evidence="8" id="KW-0460">Magnesium</keyword>
<dbReference type="GO" id="GO:0046872">
    <property type="term" value="F:metal ion binding"/>
    <property type="evidence" value="ECO:0007669"/>
    <property type="project" value="UniProtKB-KW"/>
</dbReference>
<keyword evidence="6" id="KW-0378">Hydrolase</keyword>
<evidence type="ECO:0000256" key="2">
    <source>
        <dbReference type="ARBA" id="ARBA00004123"/>
    </source>
</evidence>
<dbReference type="GO" id="GO:0006281">
    <property type="term" value="P:DNA repair"/>
    <property type="evidence" value="ECO:0007669"/>
    <property type="project" value="UniProtKB-KW"/>
</dbReference>
<feature type="compositionally biased region" description="Polar residues" evidence="11">
    <location>
        <begin position="498"/>
        <end position="514"/>
    </location>
</feature>
<dbReference type="STRING" id="669874.A0A1E4TYD6"/>
<keyword evidence="4" id="KW-0479">Metal-binding</keyword>
<dbReference type="InterPro" id="IPR006084">
    <property type="entry name" value="XPG/Rad2"/>
</dbReference>
<dbReference type="AlphaFoldDB" id="A0A1E4TYD6"/>